<dbReference type="OrthoDB" id="8724542at2"/>
<dbReference type="InterPro" id="IPR021719">
    <property type="entry name" value="Prot_inh_I78"/>
</dbReference>
<dbReference type="STRING" id="1945662.B0A89_04855"/>
<gene>
    <name evidence="1" type="ORF">B0A89_04855</name>
</gene>
<evidence type="ECO:0000313" key="1">
    <source>
        <dbReference type="EMBL" id="ARJ69053.1"/>
    </source>
</evidence>
<dbReference type="KEGG" id="pcon:B0A89_04855"/>
<name>A0A1W6CVZ1_9RHOB</name>
<dbReference type="AlphaFoldDB" id="A0A1W6CVZ1"/>
<keyword evidence="2" id="KW-1185">Reference proteome</keyword>
<evidence type="ECO:0008006" key="3">
    <source>
        <dbReference type="Google" id="ProtNLM"/>
    </source>
</evidence>
<dbReference type="Proteomes" id="UP000193017">
    <property type="component" value="Chromosome"/>
</dbReference>
<dbReference type="Pfam" id="PF11720">
    <property type="entry name" value="Inhibitor_I78"/>
    <property type="match status" value="1"/>
</dbReference>
<dbReference type="PROSITE" id="PS51257">
    <property type="entry name" value="PROKAR_LIPOPROTEIN"/>
    <property type="match status" value="1"/>
</dbReference>
<sequence>MRALAILPLLVLAACEQPAPPGPAPDRDLCKASGYQGLVGQPETVVKTMMLPAGSRLIGPGDAVTMDFRPDRLNIEIGTDRRIARIGCY</sequence>
<dbReference type="RefSeq" id="WP_085377171.1">
    <property type="nucleotide sequence ID" value="NZ_CP020612.1"/>
</dbReference>
<evidence type="ECO:0000313" key="2">
    <source>
        <dbReference type="Proteomes" id="UP000193017"/>
    </source>
</evidence>
<protein>
    <recommendedName>
        <fullName evidence="3">Peptidase inhibitor I78</fullName>
    </recommendedName>
</protein>
<accession>A0A1W6CVZ1</accession>
<proteinExistence type="predicted"/>
<reference evidence="1 2" key="1">
    <citation type="submission" date="2017-03" db="EMBL/GenBank/DDBJ databases">
        <title>Genome sequence of Paracoccus contaminans isolated from a water microcosm.</title>
        <authorList>
            <person name="Aurass P."/>
            <person name="Karste S."/>
            <person name="Trost E."/>
            <person name="Glaeser S.P."/>
            <person name="Kaempfer P."/>
            <person name="Flieger A."/>
        </authorList>
    </citation>
    <scope>NUCLEOTIDE SEQUENCE [LARGE SCALE GENOMIC DNA]</scope>
    <source>
        <strain evidence="2">RKI 16-01929T\LMG 29738T\CCM 8701T\CIP 111112T</strain>
    </source>
</reference>
<organism evidence="1 2">
    <name type="scientific">Paracoccus contaminans</name>
    <dbReference type="NCBI Taxonomy" id="1945662"/>
    <lineage>
        <taxon>Bacteria</taxon>
        <taxon>Pseudomonadati</taxon>
        <taxon>Pseudomonadota</taxon>
        <taxon>Alphaproteobacteria</taxon>
        <taxon>Rhodobacterales</taxon>
        <taxon>Paracoccaceae</taxon>
        <taxon>Paracoccus</taxon>
    </lineage>
</organism>
<dbReference type="Gene3D" id="3.30.10.10">
    <property type="entry name" value="Trypsin Inhibitor V, subunit A"/>
    <property type="match status" value="1"/>
</dbReference>
<dbReference type="EMBL" id="CP020612">
    <property type="protein sequence ID" value="ARJ69053.1"/>
    <property type="molecule type" value="Genomic_DNA"/>
</dbReference>